<dbReference type="SUPFAM" id="SSF48498">
    <property type="entry name" value="Tetracyclin repressor-like, C-terminal domain"/>
    <property type="match status" value="1"/>
</dbReference>
<dbReference type="PANTHER" id="PTHR30055:SF175">
    <property type="entry name" value="HTH-TYPE TRANSCRIPTIONAL REPRESSOR KSTR2"/>
    <property type="match status" value="1"/>
</dbReference>
<dbReference type="Gene3D" id="1.10.357.10">
    <property type="entry name" value="Tetracycline Repressor, domain 2"/>
    <property type="match status" value="1"/>
</dbReference>
<evidence type="ECO:0000256" key="4">
    <source>
        <dbReference type="ARBA" id="ARBA00023163"/>
    </source>
</evidence>
<keyword evidence="4" id="KW-0804">Transcription</keyword>
<evidence type="ECO:0000256" key="5">
    <source>
        <dbReference type="PROSITE-ProRule" id="PRU00335"/>
    </source>
</evidence>
<dbReference type="InterPro" id="IPR009057">
    <property type="entry name" value="Homeodomain-like_sf"/>
</dbReference>
<dbReference type="Pfam" id="PF00440">
    <property type="entry name" value="TetR_N"/>
    <property type="match status" value="1"/>
</dbReference>
<organism evidence="7">
    <name type="scientific">Streptomyces sp. SID12501</name>
    <dbReference type="NCBI Taxonomy" id="2706042"/>
    <lineage>
        <taxon>Bacteria</taxon>
        <taxon>Bacillati</taxon>
        <taxon>Actinomycetota</taxon>
        <taxon>Actinomycetes</taxon>
        <taxon>Kitasatosporales</taxon>
        <taxon>Streptomycetaceae</taxon>
        <taxon>Streptomyces</taxon>
    </lineage>
</organism>
<protein>
    <submittedName>
        <fullName evidence="7">TetR/AcrR family transcriptional regulator</fullName>
    </submittedName>
</protein>
<evidence type="ECO:0000256" key="2">
    <source>
        <dbReference type="ARBA" id="ARBA00023015"/>
    </source>
</evidence>
<feature type="DNA-binding region" description="H-T-H motif" evidence="5">
    <location>
        <begin position="35"/>
        <end position="54"/>
    </location>
</feature>
<accession>A0A6B3C1F5</accession>
<dbReference type="RefSeq" id="WP_164320035.1">
    <property type="nucleotide sequence ID" value="NZ_JAAGLU010000030.1"/>
</dbReference>
<evidence type="ECO:0000256" key="3">
    <source>
        <dbReference type="ARBA" id="ARBA00023125"/>
    </source>
</evidence>
<comment type="caution">
    <text evidence="7">The sequence shown here is derived from an EMBL/GenBank/DDBJ whole genome shotgun (WGS) entry which is preliminary data.</text>
</comment>
<dbReference type="InterPro" id="IPR050109">
    <property type="entry name" value="HTH-type_TetR-like_transc_reg"/>
</dbReference>
<keyword evidence="3 5" id="KW-0238">DNA-binding</keyword>
<proteinExistence type="predicted"/>
<dbReference type="PROSITE" id="PS50977">
    <property type="entry name" value="HTH_TETR_2"/>
    <property type="match status" value="1"/>
</dbReference>
<dbReference type="Pfam" id="PF17932">
    <property type="entry name" value="TetR_C_24"/>
    <property type="match status" value="1"/>
</dbReference>
<name>A0A6B3C1F5_9ACTN</name>
<dbReference type="EMBL" id="JAAGLU010000030">
    <property type="protein sequence ID" value="NEC90302.1"/>
    <property type="molecule type" value="Genomic_DNA"/>
</dbReference>
<dbReference type="GO" id="GO:0000976">
    <property type="term" value="F:transcription cis-regulatory region binding"/>
    <property type="evidence" value="ECO:0007669"/>
    <property type="project" value="TreeGrafter"/>
</dbReference>
<dbReference type="GO" id="GO:0003700">
    <property type="term" value="F:DNA-binding transcription factor activity"/>
    <property type="evidence" value="ECO:0007669"/>
    <property type="project" value="TreeGrafter"/>
</dbReference>
<dbReference type="PRINTS" id="PR00455">
    <property type="entry name" value="HTHTETR"/>
</dbReference>
<sequence length="235" mass="26468">MPRPPGHGPDYEVRRQKIIDTAATLFARYGYAATSINELGRAVGLAKGALYYYIGSKENLLIEIQSRVMDPLLSRAREIAGLDADPLVRLRLLSESLLTIIFRRLDHIWVYEHDYRSLTGDYLDTLLGQRAEFEQLVRGLLTEAVEQGTFRAVEPHLATLQFLNLHNHTYQWVKPDGDWDASYLSSEYCDTLLRGFGAPGAALPDVEQEAAAFKRDRPDLPLDPEAVWQPAVLAS</sequence>
<keyword evidence="1" id="KW-0678">Repressor</keyword>
<dbReference type="AlphaFoldDB" id="A0A6B3C1F5"/>
<feature type="domain" description="HTH tetR-type" evidence="6">
    <location>
        <begin position="12"/>
        <end position="72"/>
    </location>
</feature>
<gene>
    <name evidence="7" type="ORF">G3I71_31895</name>
</gene>
<keyword evidence="2" id="KW-0805">Transcription regulation</keyword>
<dbReference type="InterPro" id="IPR001647">
    <property type="entry name" value="HTH_TetR"/>
</dbReference>
<reference evidence="7" key="1">
    <citation type="submission" date="2020-01" db="EMBL/GenBank/DDBJ databases">
        <title>Insect and environment-associated Actinomycetes.</title>
        <authorList>
            <person name="Currrie C."/>
            <person name="Chevrette M."/>
            <person name="Carlson C."/>
            <person name="Stubbendieck R."/>
            <person name="Wendt-Pienkowski E."/>
        </authorList>
    </citation>
    <scope>NUCLEOTIDE SEQUENCE</scope>
    <source>
        <strain evidence="7">SID12501</strain>
    </source>
</reference>
<evidence type="ECO:0000259" key="6">
    <source>
        <dbReference type="PROSITE" id="PS50977"/>
    </source>
</evidence>
<dbReference type="PANTHER" id="PTHR30055">
    <property type="entry name" value="HTH-TYPE TRANSCRIPTIONAL REGULATOR RUTR"/>
    <property type="match status" value="1"/>
</dbReference>
<dbReference type="SUPFAM" id="SSF46689">
    <property type="entry name" value="Homeodomain-like"/>
    <property type="match status" value="1"/>
</dbReference>
<dbReference type="InterPro" id="IPR036271">
    <property type="entry name" value="Tet_transcr_reg_TetR-rel_C_sf"/>
</dbReference>
<dbReference type="Gene3D" id="1.10.10.60">
    <property type="entry name" value="Homeodomain-like"/>
    <property type="match status" value="1"/>
</dbReference>
<dbReference type="InterPro" id="IPR041490">
    <property type="entry name" value="KstR2_TetR_C"/>
</dbReference>
<evidence type="ECO:0000256" key="1">
    <source>
        <dbReference type="ARBA" id="ARBA00022491"/>
    </source>
</evidence>
<evidence type="ECO:0000313" key="7">
    <source>
        <dbReference type="EMBL" id="NEC90302.1"/>
    </source>
</evidence>